<name>D6ZZA1_ANCN5</name>
<dbReference type="Gene3D" id="3.20.20.140">
    <property type="entry name" value="Metal-dependent hydrolases"/>
    <property type="match status" value="1"/>
</dbReference>
<feature type="binding site" evidence="1">
    <location>
        <position position="88"/>
    </location>
    <ligand>
        <name>a divalent metal cation</name>
        <dbReference type="ChEBI" id="CHEBI:60240"/>
        <label>1</label>
    </ligand>
</feature>
<dbReference type="KEGG" id="sno:Snov_1935"/>
<dbReference type="Pfam" id="PF01026">
    <property type="entry name" value="TatD_DNase"/>
    <property type="match status" value="1"/>
</dbReference>
<feature type="binding site" evidence="1">
    <location>
        <position position="11"/>
    </location>
    <ligand>
        <name>a divalent metal cation</name>
        <dbReference type="ChEBI" id="CHEBI:60240"/>
        <label>1</label>
    </ligand>
</feature>
<feature type="binding site" evidence="1">
    <location>
        <position position="126"/>
    </location>
    <ligand>
        <name>a divalent metal cation</name>
        <dbReference type="ChEBI" id="CHEBI:60240"/>
        <label>2</label>
    </ligand>
</feature>
<protein>
    <submittedName>
        <fullName evidence="2">TatD-related deoxyribonuclease</fullName>
    </submittedName>
</protein>
<feature type="binding site" evidence="1">
    <location>
        <position position="201"/>
    </location>
    <ligand>
        <name>a divalent metal cation</name>
        <dbReference type="ChEBI" id="CHEBI:60240"/>
        <label>1</label>
    </ligand>
</feature>
<dbReference type="eggNOG" id="COG0084">
    <property type="taxonomic scope" value="Bacteria"/>
</dbReference>
<dbReference type="GO" id="GO:0046872">
    <property type="term" value="F:metal ion binding"/>
    <property type="evidence" value="ECO:0007669"/>
    <property type="project" value="UniProtKB-KW"/>
</dbReference>
<organism evidence="2 3">
    <name type="scientific">Ancylobacter novellus (strain ATCC 8093 / DSM 506 / JCM 20403 / CCM 1077 / IAM 12100 / NBRC 12443 / NCIMB 10456)</name>
    <name type="common">Starkeya novella</name>
    <dbReference type="NCBI Taxonomy" id="639283"/>
    <lineage>
        <taxon>Bacteria</taxon>
        <taxon>Pseudomonadati</taxon>
        <taxon>Pseudomonadota</taxon>
        <taxon>Alphaproteobacteria</taxon>
        <taxon>Hyphomicrobiales</taxon>
        <taxon>Xanthobacteraceae</taxon>
        <taxon>Ancylobacter</taxon>
    </lineage>
</organism>
<proteinExistence type="predicted"/>
<dbReference type="PANTHER" id="PTHR46124">
    <property type="entry name" value="D-AMINOACYL-TRNA DEACYLASE"/>
    <property type="match status" value="1"/>
</dbReference>
<dbReference type="InterPro" id="IPR049677">
    <property type="entry name" value="QatD"/>
</dbReference>
<keyword evidence="1" id="KW-0479">Metal-binding</keyword>
<dbReference type="PIRSF" id="PIRSF005902">
    <property type="entry name" value="DNase_TatD"/>
    <property type="match status" value="1"/>
</dbReference>
<keyword evidence="3" id="KW-1185">Reference proteome</keyword>
<dbReference type="GO" id="GO:0016788">
    <property type="term" value="F:hydrolase activity, acting on ester bonds"/>
    <property type="evidence" value="ECO:0007669"/>
    <property type="project" value="InterPro"/>
</dbReference>
<reference evidence="2 3" key="1">
    <citation type="journal article" date="2012" name="Stand. Genomic Sci.">
        <title>Complete genome sequence of the facultatively chemolithoautotrophic and methylotrophic alpha Proteobacterium Starkeya novella type strain (ATCC 8093(T)).</title>
        <authorList>
            <person name="Kappler U."/>
            <person name="Davenport K."/>
            <person name="Beatson S."/>
            <person name="Lucas S."/>
            <person name="Lapidus A."/>
            <person name="Copeland A."/>
            <person name="Berry K.W."/>
            <person name="Glavina Del Rio T."/>
            <person name="Hammon N."/>
            <person name="Dalin E."/>
            <person name="Tice H."/>
            <person name="Pitluck S."/>
            <person name="Richardson P."/>
            <person name="Bruce D."/>
            <person name="Goodwin L.A."/>
            <person name="Han C."/>
            <person name="Tapia R."/>
            <person name="Detter J.C."/>
            <person name="Chang Y.J."/>
            <person name="Jeffries C.D."/>
            <person name="Land M."/>
            <person name="Hauser L."/>
            <person name="Kyrpides N.C."/>
            <person name="Goker M."/>
            <person name="Ivanova N."/>
            <person name="Klenk H.P."/>
            <person name="Woyke T."/>
        </authorList>
    </citation>
    <scope>NUCLEOTIDE SEQUENCE [LARGE SCALE GENOMIC DNA]</scope>
    <source>
        <strain evidence="3">ATCC 8093 / DSM 506 / JCM 20403 / CCM 1077 / IAM 12100 / NBRC 12443 / NCIMB 10456</strain>
    </source>
</reference>
<dbReference type="SUPFAM" id="SSF51556">
    <property type="entry name" value="Metallo-dependent hydrolases"/>
    <property type="match status" value="1"/>
</dbReference>
<gene>
    <name evidence="2" type="ordered locus">Snov_1935</name>
</gene>
<dbReference type="AlphaFoldDB" id="D6ZZA1"/>
<feature type="binding site" evidence="1">
    <location>
        <position position="9"/>
    </location>
    <ligand>
        <name>a divalent metal cation</name>
        <dbReference type="ChEBI" id="CHEBI:60240"/>
        <label>1</label>
    </ligand>
</feature>
<dbReference type="EMBL" id="CP002026">
    <property type="protein sequence ID" value="ADH89237.1"/>
    <property type="molecule type" value="Genomic_DNA"/>
</dbReference>
<dbReference type="HOGENOM" id="CLU_031506_5_1_5"/>
<evidence type="ECO:0000256" key="1">
    <source>
        <dbReference type="PIRSR" id="PIRSR005902-1"/>
    </source>
</evidence>
<dbReference type="InterPro" id="IPR032466">
    <property type="entry name" value="Metal_Hydrolase"/>
</dbReference>
<dbReference type="CDD" id="cd01310">
    <property type="entry name" value="TatD_DNAse"/>
    <property type="match status" value="1"/>
</dbReference>
<dbReference type="InterPro" id="IPR001130">
    <property type="entry name" value="TatD-like"/>
</dbReference>
<dbReference type="OrthoDB" id="9810005at2"/>
<feature type="binding site" evidence="1">
    <location>
        <position position="152"/>
    </location>
    <ligand>
        <name>a divalent metal cation</name>
        <dbReference type="ChEBI" id="CHEBI:60240"/>
        <label>2</label>
    </ligand>
</feature>
<evidence type="ECO:0000313" key="3">
    <source>
        <dbReference type="Proteomes" id="UP000006633"/>
    </source>
</evidence>
<dbReference type="Proteomes" id="UP000006633">
    <property type="component" value="Chromosome"/>
</dbReference>
<dbReference type="RefSeq" id="WP_013166741.1">
    <property type="nucleotide sequence ID" value="NC_014217.1"/>
</dbReference>
<accession>D6ZZA1</accession>
<sequence length="248" mass="27445">MSDKLVDFHCHLDLFPDFEAKVRECDDLGIFTLAVTTTPRAWRRNEELASKTRHVRAALGLHPQLVASNGREIDLFEKLLPLTRYVGEVGLDAGPRFFRSMPQQREVFGRILDACVSGEPKILSVHSVRATTEVLDMVERRLAGSGNQVVLHWFSGTRSEARRAVELGCWFSVNAQMMAKPKSKEIFAAEVPLEKVLTETDGPFSETNGKSSTPSNARESVMAFAAAYGLSHADASSQVLENLRTLVG</sequence>
<dbReference type="NCBIfam" id="NF041926">
    <property type="entry name" value="QatD"/>
    <property type="match status" value="1"/>
</dbReference>
<dbReference type="PANTHER" id="PTHR46124:SF2">
    <property type="entry name" value="D-AMINOACYL-TRNA DEACYLASE"/>
    <property type="match status" value="1"/>
</dbReference>
<evidence type="ECO:0000313" key="2">
    <source>
        <dbReference type="EMBL" id="ADH89237.1"/>
    </source>
</evidence>